<comment type="subunit">
    <text evidence="1">Homodimer.</text>
</comment>
<dbReference type="InterPro" id="IPR036282">
    <property type="entry name" value="Glutathione-S-Trfase_C_sf"/>
</dbReference>
<evidence type="ECO:0000256" key="4">
    <source>
        <dbReference type="ARBA" id="ARBA00038317"/>
    </source>
</evidence>
<sequence length="204" mass="24430">MGNYKLYYFNVTGLAEPIRYLLHYCEIEFDDIRFSDFEEWNVKYKKEMPMEQVPVLEIDGVKFHQHTSICRYIANKFNLCGANEEESLKIDAIVNDINDMRIEIANYYKEEDPNFKTKLEQKLLEKLPFFLNKFESRVLENNGFFFKNKISWADIYYAGITEVMSNILKRDINEKYSNLKKLTDNIRHNEKIKAYLDKRPTTVL</sequence>
<dbReference type="InterPro" id="IPR040079">
    <property type="entry name" value="Glutathione_S-Trfase"/>
</dbReference>
<protein>
    <recommendedName>
        <fullName evidence="2">glutathione transferase</fullName>
        <ecNumber evidence="2">2.5.1.18</ecNumber>
    </recommendedName>
</protein>
<evidence type="ECO:0000256" key="3">
    <source>
        <dbReference type="ARBA" id="ARBA00022679"/>
    </source>
</evidence>
<comment type="similarity">
    <text evidence="4">Belongs to the GST superfamily. Sigma family.</text>
</comment>
<keyword evidence="9" id="KW-1185">Reference proteome</keyword>
<evidence type="ECO:0000259" key="7">
    <source>
        <dbReference type="PROSITE" id="PS50405"/>
    </source>
</evidence>
<evidence type="ECO:0000259" key="6">
    <source>
        <dbReference type="PROSITE" id="PS50404"/>
    </source>
</evidence>
<dbReference type="SFLD" id="SFLDS00019">
    <property type="entry name" value="Glutathione_Transferase_(cytos"/>
    <property type="match status" value="1"/>
</dbReference>
<dbReference type="GO" id="GO:0006749">
    <property type="term" value="P:glutathione metabolic process"/>
    <property type="evidence" value="ECO:0007669"/>
    <property type="project" value="TreeGrafter"/>
</dbReference>
<dbReference type="PANTHER" id="PTHR11571">
    <property type="entry name" value="GLUTATHIONE S-TRANSFERASE"/>
    <property type="match status" value="1"/>
</dbReference>
<evidence type="ECO:0000256" key="2">
    <source>
        <dbReference type="ARBA" id="ARBA00012452"/>
    </source>
</evidence>
<proteinExistence type="inferred from homology"/>
<dbReference type="InterPro" id="IPR004046">
    <property type="entry name" value="GST_C"/>
</dbReference>
<accession>A0A232EWU0</accession>
<dbReference type="InterPro" id="IPR036249">
    <property type="entry name" value="Thioredoxin-like_sf"/>
</dbReference>
<dbReference type="SUPFAM" id="SSF47616">
    <property type="entry name" value="GST C-terminal domain-like"/>
    <property type="match status" value="1"/>
</dbReference>
<evidence type="ECO:0000256" key="1">
    <source>
        <dbReference type="ARBA" id="ARBA00011738"/>
    </source>
</evidence>
<gene>
    <name evidence="8" type="ORF">TSAR_011705</name>
</gene>
<reference evidence="8 9" key="1">
    <citation type="journal article" date="2017" name="Curr. Biol.">
        <title>The Evolution of Venom by Co-option of Single-Copy Genes.</title>
        <authorList>
            <person name="Martinson E.O."/>
            <person name="Mrinalini"/>
            <person name="Kelkar Y.D."/>
            <person name="Chang C.H."/>
            <person name="Werren J.H."/>
        </authorList>
    </citation>
    <scope>NUCLEOTIDE SEQUENCE [LARGE SCALE GENOMIC DNA]</scope>
    <source>
        <strain evidence="8 9">Alberta</strain>
        <tissue evidence="8">Whole body</tissue>
    </source>
</reference>
<dbReference type="FunFam" id="1.20.1050.10:FF:000030">
    <property type="entry name" value="Glutathione S-transferase S1"/>
    <property type="match status" value="1"/>
</dbReference>
<evidence type="ECO:0000256" key="5">
    <source>
        <dbReference type="ARBA" id="ARBA00047960"/>
    </source>
</evidence>
<dbReference type="GO" id="GO:0004364">
    <property type="term" value="F:glutathione transferase activity"/>
    <property type="evidence" value="ECO:0007669"/>
    <property type="project" value="UniProtKB-EC"/>
</dbReference>
<feature type="domain" description="GST C-terminal" evidence="7">
    <location>
        <begin position="83"/>
        <end position="204"/>
    </location>
</feature>
<dbReference type="EC" id="2.5.1.18" evidence="2"/>
<dbReference type="Pfam" id="PF14497">
    <property type="entry name" value="GST_C_3"/>
    <property type="match status" value="1"/>
</dbReference>
<dbReference type="InterPro" id="IPR010987">
    <property type="entry name" value="Glutathione-S-Trfase_C-like"/>
</dbReference>
<comment type="catalytic activity">
    <reaction evidence="5">
        <text>RX + glutathione = an S-substituted glutathione + a halide anion + H(+)</text>
        <dbReference type="Rhea" id="RHEA:16437"/>
        <dbReference type="ChEBI" id="CHEBI:15378"/>
        <dbReference type="ChEBI" id="CHEBI:16042"/>
        <dbReference type="ChEBI" id="CHEBI:17792"/>
        <dbReference type="ChEBI" id="CHEBI:57925"/>
        <dbReference type="ChEBI" id="CHEBI:90779"/>
        <dbReference type="EC" id="2.5.1.18"/>
    </reaction>
</comment>
<dbReference type="CDD" id="cd03192">
    <property type="entry name" value="GST_C_Sigma_like"/>
    <property type="match status" value="1"/>
</dbReference>
<organism evidence="8 9">
    <name type="scientific">Trichomalopsis sarcophagae</name>
    <dbReference type="NCBI Taxonomy" id="543379"/>
    <lineage>
        <taxon>Eukaryota</taxon>
        <taxon>Metazoa</taxon>
        <taxon>Ecdysozoa</taxon>
        <taxon>Arthropoda</taxon>
        <taxon>Hexapoda</taxon>
        <taxon>Insecta</taxon>
        <taxon>Pterygota</taxon>
        <taxon>Neoptera</taxon>
        <taxon>Endopterygota</taxon>
        <taxon>Hymenoptera</taxon>
        <taxon>Apocrita</taxon>
        <taxon>Proctotrupomorpha</taxon>
        <taxon>Chalcidoidea</taxon>
        <taxon>Pteromalidae</taxon>
        <taxon>Pteromalinae</taxon>
        <taxon>Trichomalopsis</taxon>
    </lineage>
</organism>
<dbReference type="SFLD" id="SFLDG00363">
    <property type="entry name" value="AMPS_(cytGST):_Alpha-__Mu-__Pi"/>
    <property type="match status" value="1"/>
</dbReference>
<dbReference type="SFLD" id="SFLDG01205">
    <property type="entry name" value="AMPS.1"/>
    <property type="match status" value="1"/>
</dbReference>
<evidence type="ECO:0000313" key="9">
    <source>
        <dbReference type="Proteomes" id="UP000215335"/>
    </source>
</evidence>
<name>A0A232EWU0_9HYME</name>
<dbReference type="Gene3D" id="1.20.1050.10">
    <property type="match status" value="1"/>
</dbReference>
<dbReference type="EMBL" id="NNAY01001827">
    <property type="protein sequence ID" value="OXU22791.1"/>
    <property type="molecule type" value="Genomic_DNA"/>
</dbReference>
<comment type="caution">
    <text evidence="8">The sequence shown here is derived from an EMBL/GenBank/DDBJ whole genome shotgun (WGS) entry which is preliminary data.</text>
</comment>
<dbReference type="CDD" id="cd03039">
    <property type="entry name" value="GST_N_Sigma_like"/>
    <property type="match status" value="1"/>
</dbReference>
<dbReference type="AlphaFoldDB" id="A0A232EWU0"/>
<dbReference type="InterPro" id="IPR050213">
    <property type="entry name" value="GST_superfamily"/>
</dbReference>
<dbReference type="SUPFAM" id="SSF52833">
    <property type="entry name" value="Thioredoxin-like"/>
    <property type="match status" value="1"/>
</dbReference>
<dbReference type="OrthoDB" id="414243at2759"/>
<dbReference type="PROSITE" id="PS50405">
    <property type="entry name" value="GST_CTER"/>
    <property type="match status" value="1"/>
</dbReference>
<dbReference type="Gene3D" id="3.40.30.10">
    <property type="entry name" value="Glutaredoxin"/>
    <property type="match status" value="1"/>
</dbReference>
<keyword evidence="3" id="KW-0808">Transferase</keyword>
<dbReference type="STRING" id="543379.A0A232EWU0"/>
<dbReference type="PROSITE" id="PS50404">
    <property type="entry name" value="GST_NTER"/>
    <property type="match status" value="1"/>
</dbReference>
<dbReference type="PANTHER" id="PTHR11571:SF224">
    <property type="entry name" value="HEMATOPOIETIC PROSTAGLANDIN D SYNTHASE"/>
    <property type="match status" value="1"/>
</dbReference>
<dbReference type="FunFam" id="3.40.30.10:FF:000258">
    <property type="entry name" value="Glutathione S-transferase"/>
    <property type="match status" value="1"/>
</dbReference>
<evidence type="ECO:0000313" key="8">
    <source>
        <dbReference type="EMBL" id="OXU22791.1"/>
    </source>
</evidence>
<dbReference type="Pfam" id="PF02798">
    <property type="entry name" value="GST_N"/>
    <property type="match status" value="1"/>
</dbReference>
<dbReference type="InterPro" id="IPR004045">
    <property type="entry name" value="Glutathione_S-Trfase_N"/>
</dbReference>
<feature type="domain" description="GST N-terminal" evidence="6">
    <location>
        <begin position="2"/>
        <end position="81"/>
    </location>
</feature>
<dbReference type="Proteomes" id="UP000215335">
    <property type="component" value="Unassembled WGS sequence"/>
</dbReference>